<protein>
    <recommendedName>
        <fullName evidence="3">DRBM domain-containing protein</fullName>
    </recommendedName>
</protein>
<reference evidence="1 2" key="1">
    <citation type="journal article" date="2016" name="Mol. Biol. Evol.">
        <title>Comparative Genomics of Early-Diverging Mushroom-Forming Fungi Provides Insights into the Origins of Lignocellulose Decay Capabilities.</title>
        <authorList>
            <person name="Nagy L.G."/>
            <person name="Riley R."/>
            <person name="Tritt A."/>
            <person name="Adam C."/>
            <person name="Daum C."/>
            <person name="Floudas D."/>
            <person name="Sun H."/>
            <person name="Yadav J.S."/>
            <person name="Pangilinan J."/>
            <person name="Larsson K.H."/>
            <person name="Matsuura K."/>
            <person name="Barry K."/>
            <person name="Labutti K."/>
            <person name="Kuo R."/>
            <person name="Ohm R.A."/>
            <person name="Bhattacharya S.S."/>
            <person name="Shirouzu T."/>
            <person name="Yoshinaga Y."/>
            <person name="Martin F.M."/>
            <person name="Grigoriev I.V."/>
            <person name="Hibbett D.S."/>
        </authorList>
    </citation>
    <scope>NUCLEOTIDE SEQUENCE [LARGE SCALE GENOMIC DNA]</scope>
    <source>
        <strain evidence="1 2">HHB12029</strain>
    </source>
</reference>
<keyword evidence="2" id="KW-1185">Reference proteome</keyword>
<proteinExistence type="predicted"/>
<gene>
    <name evidence="1" type="ORF">EXIGLDRAFT_759042</name>
</gene>
<accession>A0A165Q6H9</accession>
<name>A0A165Q6H9_EXIGL</name>
<evidence type="ECO:0000313" key="1">
    <source>
        <dbReference type="EMBL" id="KZW03155.1"/>
    </source>
</evidence>
<dbReference type="SUPFAM" id="SSF54768">
    <property type="entry name" value="dsRNA-binding domain-like"/>
    <property type="match status" value="1"/>
</dbReference>
<evidence type="ECO:0000313" key="2">
    <source>
        <dbReference type="Proteomes" id="UP000077266"/>
    </source>
</evidence>
<evidence type="ECO:0008006" key="3">
    <source>
        <dbReference type="Google" id="ProtNLM"/>
    </source>
</evidence>
<dbReference type="EMBL" id="KV425884">
    <property type="protein sequence ID" value="KZW03155.1"/>
    <property type="molecule type" value="Genomic_DNA"/>
</dbReference>
<dbReference type="Gene3D" id="3.30.160.20">
    <property type="match status" value="1"/>
</dbReference>
<dbReference type="InParanoid" id="A0A165Q6H9"/>
<sequence>MSEAGDFVMKLNNLYQAAGRSLNSLQWSERLVANVWHAEVVVANVGSFRGTGATRKAAREVAAHAAYTHLGGR</sequence>
<organism evidence="1 2">
    <name type="scientific">Exidia glandulosa HHB12029</name>
    <dbReference type="NCBI Taxonomy" id="1314781"/>
    <lineage>
        <taxon>Eukaryota</taxon>
        <taxon>Fungi</taxon>
        <taxon>Dikarya</taxon>
        <taxon>Basidiomycota</taxon>
        <taxon>Agaricomycotina</taxon>
        <taxon>Agaricomycetes</taxon>
        <taxon>Auriculariales</taxon>
        <taxon>Exidiaceae</taxon>
        <taxon>Exidia</taxon>
    </lineage>
</organism>
<dbReference type="Proteomes" id="UP000077266">
    <property type="component" value="Unassembled WGS sequence"/>
</dbReference>
<dbReference type="AlphaFoldDB" id="A0A165Q6H9"/>